<feature type="compositionally biased region" description="Polar residues" evidence="1">
    <location>
        <begin position="1"/>
        <end position="10"/>
    </location>
</feature>
<accession>A0A8H9HVM6</accession>
<gene>
    <name evidence="2" type="ORF">GCM10010502_46630</name>
</gene>
<name>A0A8H9HVM6_KITAU</name>
<organism evidence="2 3">
    <name type="scientific">Kitasatospora aureofaciens</name>
    <name type="common">Streptomyces aureofaciens</name>
    <dbReference type="NCBI Taxonomy" id="1894"/>
    <lineage>
        <taxon>Bacteria</taxon>
        <taxon>Bacillati</taxon>
        <taxon>Actinomycetota</taxon>
        <taxon>Actinomycetes</taxon>
        <taxon>Kitasatosporales</taxon>
        <taxon>Streptomycetaceae</taxon>
        <taxon>Kitasatospora</taxon>
    </lineage>
</organism>
<evidence type="ECO:0000256" key="1">
    <source>
        <dbReference type="SAM" id="MobiDB-lite"/>
    </source>
</evidence>
<proteinExistence type="predicted"/>
<feature type="region of interest" description="Disordered" evidence="1">
    <location>
        <begin position="1"/>
        <end position="106"/>
    </location>
</feature>
<dbReference type="AlphaFoldDB" id="A0A8H9HVM6"/>
<reference evidence="2" key="1">
    <citation type="journal article" date="2014" name="Int. J. Syst. Evol. Microbiol.">
        <title>Complete genome sequence of Corynebacterium casei LMG S-19264T (=DSM 44701T), isolated from a smear-ripened cheese.</title>
        <authorList>
            <consortium name="US DOE Joint Genome Institute (JGI-PGF)"/>
            <person name="Walter F."/>
            <person name="Albersmeier A."/>
            <person name="Kalinowski J."/>
            <person name="Ruckert C."/>
        </authorList>
    </citation>
    <scope>NUCLEOTIDE SEQUENCE</scope>
    <source>
        <strain evidence="2">JCM 4434</strain>
    </source>
</reference>
<sequence length="220" mass="22783">MNRTAITSSGRYRGSSGAVEHAPASSSRSAPGDAPPGTAGPAGEDARGRQGSGHGPGRQSAAERVVDEGRGLRELRRRHQIGDRGLRVRHRHPAAQQVGGQPHQQRLGGVPGEHGDPVPVVPAPEPGPARSSARAIRYTVSRHSWAVIGTPPWCSATRPGSRASPSSTSSVYVPPGSGMPILPAADEASAQWVAGPRFDAPIRARTLRRSGSSGPVTPAE</sequence>
<reference evidence="2" key="2">
    <citation type="submission" date="2020-09" db="EMBL/GenBank/DDBJ databases">
        <authorList>
            <person name="Sun Q."/>
            <person name="Ohkuma M."/>
        </authorList>
    </citation>
    <scope>NUCLEOTIDE SEQUENCE</scope>
    <source>
        <strain evidence="2">JCM 4434</strain>
    </source>
</reference>
<evidence type="ECO:0000313" key="2">
    <source>
        <dbReference type="EMBL" id="GGU88509.1"/>
    </source>
</evidence>
<evidence type="ECO:0000313" key="3">
    <source>
        <dbReference type="Proteomes" id="UP000610124"/>
    </source>
</evidence>
<dbReference type="Proteomes" id="UP000610124">
    <property type="component" value="Unassembled WGS sequence"/>
</dbReference>
<protein>
    <submittedName>
        <fullName evidence="2">Uncharacterized protein</fullName>
    </submittedName>
</protein>
<dbReference type="EMBL" id="BMUB01000011">
    <property type="protein sequence ID" value="GGU88509.1"/>
    <property type="molecule type" value="Genomic_DNA"/>
</dbReference>
<feature type="compositionally biased region" description="Basic and acidic residues" evidence="1">
    <location>
        <begin position="64"/>
        <end position="86"/>
    </location>
</feature>
<comment type="caution">
    <text evidence="2">The sequence shown here is derived from an EMBL/GenBank/DDBJ whole genome shotgun (WGS) entry which is preliminary data.</text>
</comment>
<feature type="compositionally biased region" description="Low complexity" evidence="1">
    <location>
        <begin position="30"/>
        <end position="43"/>
    </location>
</feature>